<dbReference type="SUPFAM" id="SSF54791">
    <property type="entry name" value="Eukaryotic type KH-domain (KH-domain type I)"/>
    <property type="match status" value="2"/>
</dbReference>
<dbReference type="PROSITE" id="PS50084">
    <property type="entry name" value="KH_TYPE_1"/>
    <property type="match status" value="2"/>
</dbReference>
<feature type="domain" description="K Homology" evidence="4">
    <location>
        <begin position="323"/>
        <end position="398"/>
    </location>
</feature>
<dbReference type="PANTHER" id="PTHR10288">
    <property type="entry name" value="KH DOMAIN CONTAINING RNA BINDING PROTEIN"/>
    <property type="match status" value="1"/>
</dbReference>
<dbReference type="Gene3D" id="3.30.1370.10">
    <property type="entry name" value="K Homology domain, type 1"/>
    <property type="match status" value="2"/>
</dbReference>
<dbReference type="GO" id="GO:0003723">
    <property type="term" value="F:RNA binding"/>
    <property type="evidence" value="ECO:0007669"/>
    <property type="project" value="UniProtKB-UniRule"/>
</dbReference>
<gene>
    <name evidence="5" type="ORF">Lalb_Chr01g0019801</name>
</gene>
<dbReference type="CDD" id="cd22459">
    <property type="entry name" value="KH-I_PEPPER_rpt1_like"/>
    <property type="match status" value="1"/>
</dbReference>
<comment type="caution">
    <text evidence="5">The sequence shown here is derived from an EMBL/GenBank/DDBJ whole genome shotgun (WGS) entry which is preliminary data.</text>
</comment>
<keyword evidence="2" id="KW-0694">RNA-binding</keyword>
<name>A0A6A4R9Z6_LUPAL</name>
<dbReference type="CDD" id="cd22460">
    <property type="entry name" value="KH-I_PEPPER_rpt2_like"/>
    <property type="match status" value="1"/>
</dbReference>
<evidence type="ECO:0000256" key="2">
    <source>
        <dbReference type="PROSITE-ProRule" id="PRU00117"/>
    </source>
</evidence>
<sequence>MGGEDSDGLDSDGYIPEDPHFFPKFDFDDENDSDNFGFSNILHPDQYDAGDLVGEANPNENYFDGSYLGYLPKSPDFFIDINSDMETEVNNDEFHELLQPNEHGTSTLVENAANPNENHFDEHDVAYVPQDPVFPQQIIHTHQGIAPFVFEFSHPEEHDDADTLIENANISENYTHGHDVENFPENIDYLSHEHIIEEHHVEGNMIGNFATSEQHESENDYSRGNRTEKWPGWPGQNVFRLLVPVKKVGCIIGPKGEYIKKTTEETKARIKVLGGQPGITERAVLISAREVPHCTVPPAVKGLLRVHEQVLNDTVSITSGAVCSITTRLLVPDTQGRSLIGKQGLMIRSIQENTGCIIRVLRSGSRPVFALKDDSVVEIHGESGGVHKAVELIALHLRQYLVDHSIIGVFEEQASL</sequence>
<reference evidence="6" key="1">
    <citation type="journal article" date="2020" name="Nat. Commun.">
        <title>Genome sequence of the cluster root forming white lupin.</title>
        <authorList>
            <person name="Hufnagel B."/>
            <person name="Marques A."/>
            <person name="Soriano A."/>
            <person name="Marques L."/>
            <person name="Divol F."/>
            <person name="Doumas P."/>
            <person name="Sallet E."/>
            <person name="Mancinotti D."/>
            <person name="Carrere S."/>
            <person name="Marande W."/>
            <person name="Arribat S."/>
            <person name="Keller J."/>
            <person name="Huneau C."/>
            <person name="Blein T."/>
            <person name="Aime D."/>
            <person name="Laguerre M."/>
            <person name="Taylor J."/>
            <person name="Schubert V."/>
            <person name="Nelson M."/>
            <person name="Geu-Flores F."/>
            <person name="Crespi M."/>
            <person name="Gallardo-Guerrero K."/>
            <person name="Delaux P.-M."/>
            <person name="Salse J."/>
            <person name="Berges H."/>
            <person name="Guyot R."/>
            <person name="Gouzy J."/>
            <person name="Peret B."/>
        </authorList>
    </citation>
    <scope>NUCLEOTIDE SEQUENCE [LARGE SCALE GENOMIC DNA]</scope>
    <source>
        <strain evidence="6">cv. Amiga</strain>
    </source>
</reference>
<evidence type="ECO:0000256" key="3">
    <source>
        <dbReference type="SAM" id="MobiDB-lite"/>
    </source>
</evidence>
<dbReference type="InterPro" id="IPR036612">
    <property type="entry name" value="KH_dom_type_1_sf"/>
</dbReference>
<dbReference type="InterPro" id="IPR004088">
    <property type="entry name" value="KH_dom_type_1"/>
</dbReference>
<evidence type="ECO:0000313" key="6">
    <source>
        <dbReference type="Proteomes" id="UP000447434"/>
    </source>
</evidence>
<protein>
    <submittedName>
        <fullName evidence="5">Putative K domain-containing protein</fullName>
    </submittedName>
</protein>
<dbReference type="EMBL" id="WOCE01000001">
    <property type="protein sequence ID" value="KAE9621914.1"/>
    <property type="molecule type" value="Genomic_DNA"/>
</dbReference>
<keyword evidence="6" id="KW-1185">Reference proteome</keyword>
<evidence type="ECO:0000313" key="5">
    <source>
        <dbReference type="EMBL" id="KAE9621914.1"/>
    </source>
</evidence>
<dbReference type="InterPro" id="IPR004087">
    <property type="entry name" value="KH_dom"/>
</dbReference>
<dbReference type="OrthoDB" id="1937934at2759"/>
<feature type="compositionally biased region" description="Basic and acidic residues" evidence="3">
    <location>
        <begin position="17"/>
        <end position="26"/>
    </location>
</feature>
<dbReference type="Proteomes" id="UP000447434">
    <property type="component" value="Chromosome 1"/>
</dbReference>
<feature type="region of interest" description="Disordered" evidence="3">
    <location>
        <begin position="1"/>
        <end position="26"/>
    </location>
</feature>
<feature type="compositionally biased region" description="Acidic residues" evidence="3">
    <location>
        <begin position="1"/>
        <end position="10"/>
    </location>
</feature>
<feature type="domain" description="K Homology" evidence="4">
    <location>
        <begin position="235"/>
        <end position="308"/>
    </location>
</feature>
<evidence type="ECO:0000259" key="4">
    <source>
        <dbReference type="SMART" id="SM00322"/>
    </source>
</evidence>
<accession>A0A6A4R9Z6</accession>
<dbReference type="SMART" id="SM00322">
    <property type="entry name" value="KH"/>
    <property type="match status" value="2"/>
</dbReference>
<evidence type="ECO:0000256" key="1">
    <source>
        <dbReference type="ARBA" id="ARBA00022737"/>
    </source>
</evidence>
<organism evidence="5 6">
    <name type="scientific">Lupinus albus</name>
    <name type="common">White lupine</name>
    <name type="synonym">Lupinus termis</name>
    <dbReference type="NCBI Taxonomy" id="3870"/>
    <lineage>
        <taxon>Eukaryota</taxon>
        <taxon>Viridiplantae</taxon>
        <taxon>Streptophyta</taxon>
        <taxon>Embryophyta</taxon>
        <taxon>Tracheophyta</taxon>
        <taxon>Spermatophyta</taxon>
        <taxon>Magnoliopsida</taxon>
        <taxon>eudicotyledons</taxon>
        <taxon>Gunneridae</taxon>
        <taxon>Pentapetalae</taxon>
        <taxon>rosids</taxon>
        <taxon>fabids</taxon>
        <taxon>Fabales</taxon>
        <taxon>Fabaceae</taxon>
        <taxon>Papilionoideae</taxon>
        <taxon>50 kb inversion clade</taxon>
        <taxon>genistoids sensu lato</taxon>
        <taxon>core genistoids</taxon>
        <taxon>Genisteae</taxon>
        <taxon>Lupinus</taxon>
    </lineage>
</organism>
<dbReference type="Pfam" id="PF00013">
    <property type="entry name" value="KH_1"/>
    <property type="match status" value="2"/>
</dbReference>
<proteinExistence type="predicted"/>
<dbReference type="AlphaFoldDB" id="A0A6A4R9Z6"/>
<keyword evidence="1" id="KW-0677">Repeat</keyword>